<dbReference type="InterPro" id="IPR029052">
    <property type="entry name" value="Metallo-depent_PP-like"/>
</dbReference>
<gene>
    <name evidence="2" type="ORF">UFOVP189_46</name>
</gene>
<name>A0A6J7WIY8_9CAUD</name>
<dbReference type="Gene3D" id="3.60.21.10">
    <property type="match status" value="1"/>
</dbReference>
<reference evidence="2" key="1">
    <citation type="submission" date="2020-05" db="EMBL/GenBank/DDBJ databases">
        <authorList>
            <person name="Chiriac C."/>
            <person name="Salcher M."/>
            <person name="Ghai R."/>
            <person name="Kavagutti S V."/>
        </authorList>
    </citation>
    <scope>NUCLEOTIDE SEQUENCE</scope>
</reference>
<dbReference type="InterPro" id="IPR004843">
    <property type="entry name" value="Calcineurin-like_PHP"/>
</dbReference>
<accession>A0A6J7WIY8</accession>
<proteinExistence type="predicted"/>
<evidence type="ECO:0000259" key="1">
    <source>
        <dbReference type="Pfam" id="PF00149"/>
    </source>
</evidence>
<protein>
    <submittedName>
        <fullName evidence="2">Calcineurin-like phosphoesterase domain, ApaH type</fullName>
    </submittedName>
</protein>
<dbReference type="EMBL" id="LR798234">
    <property type="protein sequence ID" value="CAB5212766.1"/>
    <property type="molecule type" value="Genomic_DNA"/>
</dbReference>
<dbReference type="GO" id="GO:0016787">
    <property type="term" value="F:hydrolase activity"/>
    <property type="evidence" value="ECO:0007669"/>
    <property type="project" value="InterPro"/>
</dbReference>
<organism evidence="2">
    <name type="scientific">uncultured Caudovirales phage</name>
    <dbReference type="NCBI Taxonomy" id="2100421"/>
    <lineage>
        <taxon>Viruses</taxon>
        <taxon>Duplodnaviria</taxon>
        <taxon>Heunggongvirae</taxon>
        <taxon>Uroviricota</taxon>
        <taxon>Caudoviricetes</taxon>
        <taxon>Peduoviridae</taxon>
        <taxon>Maltschvirus</taxon>
        <taxon>Maltschvirus maltsch</taxon>
    </lineage>
</organism>
<dbReference type="SUPFAM" id="SSF56300">
    <property type="entry name" value="Metallo-dependent phosphatases"/>
    <property type="match status" value="1"/>
</dbReference>
<sequence>MQAKVSRDEFVEAWNRFGSVSKVAQHFQMDERSVHRRRRRIEADHNIPLPSAHENAKQYAHMQPIKTALNRIDLGILDQTIIVFSDAHFWPGEYTTAYRGLLWAIKELKPHAVISNGDAFDGATISRHDPLGWSKTPSVIEELKAVQAHLGEIEETAKAARHNVKLLFTWGNHDTRFANKLASQAPQYKEVHGFKLQDHLPAWDFAWSVWPTKDCIIKHRYKSGIHAAHNNTVGAGINIVTGHLHSLKVTPYADYNGNRYGVDTGTLAEPYGPQFDYGEGNPLNHRSGFAVMTFKDGKLLWPELVHKWADGQVEFRGQIINV</sequence>
<dbReference type="Pfam" id="PF00149">
    <property type="entry name" value="Metallophos"/>
    <property type="match status" value="1"/>
</dbReference>
<feature type="domain" description="Calcineurin-like phosphoesterase" evidence="1">
    <location>
        <begin position="80"/>
        <end position="214"/>
    </location>
</feature>
<evidence type="ECO:0000313" key="2">
    <source>
        <dbReference type="EMBL" id="CAB5212766.1"/>
    </source>
</evidence>